<evidence type="ECO:0000313" key="1">
    <source>
        <dbReference type="EMBL" id="GKV03188.1"/>
    </source>
</evidence>
<sequence>MKVISMAKSLVTWSVLYLKGSIYAKYLTNVRLVIALFDIRLLSPWMLLA</sequence>
<comment type="caution">
    <text evidence="1">The sequence shown here is derived from an EMBL/GenBank/DDBJ whole genome shotgun (WGS) entry which is preliminary data.</text>
</comment>
<dbReference type="Proteomes" id="UP001054252">
    <property type="component" value="Unassembled WGS sequence"/>
</dbReference>
<reference evidence="1 2" key="1">
    <citation type="journal article" date="2021" name="Commun. Biol.">
        <title>The genome of Shorea leprosula (Dipterocarpaceae) highlights the ecological relevance of drought in aseasonal tropical rainforests.</title>
        <authorList>
            <person name="Ng K.K.S."/>
            <person name="Kobayashi M.J."/>
            <person name="Fawcett J.A."/>
            <person name="Hatakeyama M."/>
            <person name="Paape T."/>
            <person name="Ng C.H."/>
            <person name="Ang C.C."/>
            <person name="Tnah L.H."/>
            <person name="Lee C.T."/>
            <person name="Nishiyama T."/>
            <person name="Sese J."/>
            <person name="O'Brien M.J."/>
            <person name="Copetti D."/>
            <person name="Mohd Noor M.I."/>
            <person name="Ong R.C."/>
            <person name="Putra M."/>
            <person name="Sireger I.Z."/>
            <person name="Indrioko S."/>
            <person name="Kosugi Y."/>
            <person name="Izuno A."/>
            <person name="Isagi Y."/>
            <person name="Lee S.L."/>
            <person name="Shimizu K.K."/>
        </authorList>
    </citation>
    <scope>NUCLEOTIDE SEQUENCE [LARGE SCALE GENOMIC DNA]</scope>
    <source>
        <strain evidence="1">214</strain>
    </source>
</reference>
<evidence type="ECO:0000313" key="2">
    <source>
        <dbReference type="Proteomes" id="UP001054252"/>
    </source>
</evidence>
<dbReference type="EMBL" id="BPVZ01000020">
    <property type="protein sequence ID" value="GKV03188.1"/>
    <property type="molecule type" value="Genomic_DNA"/>
</dbReference>
<keyword evidence="2" id="KW-1185">Reference proteome</keyword>
<name>A0AAV5IZC9_9ROSI</name>
<gene>
    <name evidence="1" type="ORF">SLEP1_g15539</name>
</gene>
<dbReference type="AlphaFoldDB" id="A0AAV5IZC9"/>
<proteinExistence type="predicted"/>
<organism evidence="1 2">
    <name type="scientific">Rubroshorea leprosula</name>
    <dbReference type="NCBI Taxonomy" id="152421"/>
    <lineage>
        <taxon>Eukaryota</taxon>
        <taxon>Viridiplantae</taxon>
        <taxon>Streptophyta</taxon>
        <taxon>Embryophyta</taxon>
        <taxon>Tracheophyta</taxon>
        <taxon>Spermatophyta</taxon>
        <taxon>Magnoliopsida</taxon>
        <taxon>eudicotyledons</taxon>
        <taxon>Gunneridae</taxon>
        <taxon>Pentapetalae</taxon>
        <taxon>rosids</taxon>
        <taxon>malvids</taxon>
        <taxon>Malvales</taxon>
        <taxon>Dipterocarpaceae</taxon>
        <taxon>Rubroshorea</taxon>
    </lineage>
</organism>
<protein>
    <submittedName>
        <fullName evidence="1">Uncharacterized protein</fullName>
    </submittedName>
</protein>
<accession>A0AAV5IZC9</accession>